<dbReference type="EMBL" id="MBAD02002362">
    <property type="protein sequence ID" value="RLN48063.1"/>
    <property type="molecule type" value="Genomic_DNA"/>
</dbReference>
<evidence type="ECO:0000313" key="5">
    <source>
        <dbReference type="Proteomes" id="UP000284657"/>
    </source>
</evidence>
<evidence type="ECO:0000313" key="3">
    <source>
        <dbReference type="EMBL" id="RLN54846.1"/>
    </source>
</evidence>
<proteinExistence type="predicted"/>
<dbReference type="Proteomes" id="UP000284657">
    <property type="component" value="Unassembled WGS sequence"/>
</dbReference>
<dbReference type="AlphaFoldDB" id="A0A3F2REX0"/>
<protein>
    <submittedName>
        <fullName evidence="3">Uncharacterized protein</fullName>
    </submittedName>
</protein>
<dbReference type="Proteomes" id="UP000277300">
    <property type="component" value="Unassembled WGS sequence"/>
</dbReference>
<dbReference type="OrthoDB" id="10464116at2759"/>
<comment type="caution">
    <text evidence="3">The sequence shown here is derived from an EMBL/GenBank/DDBJ whole genome shotgun (WGS) entry which is preliminary data.</text>
</comment>
<sequence length="118" mass="13408">MQPQLFWNPSRPTIRNTRSLRTNANNDGDDLSTEDEEVAATKLPGRSNKLSSAMTQTSNAINNIPAKTLNGLFTTMEKTKVTRMKLQKYFKITGSSGGRYTFFKKFEVFWNTKYSVVT</sequence>
<feature type="compositionally biased region" description="Polar residues" evidence="1">
    <location>
        <begin position="1"/>
        <end position="26"/>
    </location>
</feature>
<gene>
    <name evidence="2" type="ORF">BBJ29_006956</name>
    <name evidence="3" type="ORF">BBP00_00008744</name>
</gene>
<dbReference type="EMBL" id="MBDO02000480">
    <property type="protein sequence ID" value="RLN54846.1"/>
    <property type="molecule type" value="Genomic_DNA"/>
</dbReference>
<reference evidence="4 5" key="1">
    <citation type="submission" date="2018-07" db="EMBL/GenBank/DDBJ databases">
        <title>Genome sequencing of oomycete isolates from Chile give support for New Zealand origin for Phytophthora kernoviae and make available the first Nothophytophthora sp. genome.</title>
        <authorList>
            <person name="Studholme D.J."/>
            <person name="Sanfuentes E."/>
            <person name="Panda P."/>
            <person name="Hill R."/>
            <person name="Sambles C."/>
            <person name="Grant M."/>
            <person name="Williams N.M."/>
            <person name="Mcdougal R.L."/>
        </authorList>
    </citation>
    <scope>NUCLEOTIDE SEQUENCE [LARGE SCALE GENOMIC DNA]</scope>
    <source>
        <strain evidence="3">Chile6</strain>
        <strain evidence="2">Chile7</strain>
    </source>
</reference>
<evidence type="ECO:0000313" key="4">
    <source>
        <dbReference type="Proteomes" id="UP000277300"/>
    </source>
</evidence>
<accession>A0A3F2REX0</accession>
<feature type="compositionally biased region" description="Acidic residues" evidence="1">
    <location>
        <begin position="27"/>
        <end position="38"/>
    </location>
</feature>
<name>A0A3F2REX0_9STRA</name>
<evidence type="ECO:0000256" key="1">
    <source>
        <dbReference type="SAM" id="MobiDB-lite"/>
    </source>
</evidence>
<feature type="region of interest" description="Disordered" evidence="1">
    <location>
        <begin position="1"/>
        <end position="44"/>
    </location>
</feature>
<organism evidence="3 4">
    <name type="scientific">Phytophthora kernoviae</name>
    <dbReference type="NCBI Taxonomy" id="325452"/>
    <lineage>
        <taxon>Eukaryota</taxon>
        <taxon>Sar</taxon>
        <taxon>Stramenopiles</taxon>
        <taxon>Oomycota</taxon>
        <taxon>Peronosporomycetes</taxon>
        <taxon>Peronosporales</taxon>
        <taxon>Peronosporaceae</taxon>
        <taxon>Phytophthora</taxon>
    </lineage>
</organism>
<evidence type="ECO:0000313" key="2">
    <source>
        <dbReference type="EMBL" id="RLN48063.1"/>
    </source>
</evidence>